<accession>A0A9P7B3Q4</accession>
<gene>
    <name evidence="7" type="ORF">C6P45_002641</name>
</gene>
<dbReference type="OrthoDB" id="4940293at2759"/>
<dbReference type="PANTHER" id="PTHR40621">
    <property type="entry name" value="TRANSCRIPTION FACTOR KAPC-RELATED"/>
    <property type="match status" value="1"/>
</dbReference>
<dbReference type="GO" id="GO:0000976">
    <property type="term" value="F:transcription cis-regulatory region binding"/>
    <property type="evidence" value="ECO:0007669"/>
    <property type="project" value="InterPro"/>
</dbReference>
<dbReference type="Gene3D" id="1.20.5.170">
    <property type="match status" value="1"/>
</dbReference>
<dbReference type="PANTHER" id="PTHR40621:SF8">
    <property type="entry name" value="AP-1-LIKE TRANSCRIPTION FACTOR YAP3"/>
    <property type="match status" value="1"/>
</dbReference>
<reference evidence="7 8" key="1">
    <citation type="submission" date="2020-11" db="EMBL/GenBank/DDBJ databases">
        <title>Kefir isolates.</title>
        <authorList>
            <person name="Marcisauskas S."/>
            <person name="Kim Y."/>
            <person name="Blasche S."/>
        </authorList>
    </citation>
    <scope>NUCLEOTIDE SEQUENCE [LARGE SCALE GENOMIC DNA]</scope>
    <source>
        <strain evidence="7 8">OG2</strain>
    </source>
</reference>
<evidence type="ECO:0000256" key="2">
    <source>
        <dbReference type="ARBA" id="ARBA00023015"/>
    </source>
</evidence>
<dbReference type="GO" id="GO:0001228">
    <property type="term" value="F:DNA-binding transcription activator activity, RNA polymerase II-specific"/>
    <property type="evidence" value="ECO:0007669"/>
    <property type="project" value="TreeGrafter"/>
</dbReference>
<dbReference type="CDD" id="cd14688">
    <property type="entry name" value="bZIP_YAP"/>
    <property type="match status" value="1"/>
</dbReference>
<dbReference type="InterPro" id="IPR046347">
    <property type="entry name" value="bZIP_sf"/>
</dbReference>
<comment type="subcellular location">
    <subcellularLocation>
        <location evidence="1">Nucleus</location>
    </subcellularLocation>
</comment>
<evidence type="ECO:0000256" key="5">
    <source>
        <dbReference type="SAM" id="Coils"/>
    </source>
</evidence>
<evidence type="ECO:0000313" key="8">
    <source>
        <dbReference type="Proteomes" id="UP000750334"/>
    </source>
</evidence>
<comment type="caution">
    <text evidence="7">The sequence shown here is derived from an EMBL/GenBank/DDBJ whole genome shotgun (WGS) entry which is preliminary data.</text>
</comment>
<dbReference type="SMART" id="SM00338">
    <property type="entry name" value="BRLZ"/>
    <property type="match status" value="1"/>
</dbReference>
<keyword evidence="5" id="KW-0175">Coiled coil</keyword>
<dbReference type="PROSITE" id="PS00036">
    <property type="entry name" value="BZIP_BASIC"/>
    <property type="match status" value="1"/>
</dbReference>
<organism evidence="7 8">
    <name type="scientific">Maudiozyma exigua</name>
    <name type="common">Yeast</name>
    <name type="synonym">Kazachstania exigua</name>
    <dbReference type="NCBI Taxonomy" id="34358"/>
    <lineage>
        <taxon>Eukaryota</taxon>
        <taxon>Fungi</taxon>
        <taxon>Dikarya</taxon>
        <taxon>Ascomycota</taxon>
        <taxon>Saccharomycotina</taxon>
        <taxon>Saccharomycetes</taxon>
        <taxon>Saccharomycetales</taxon>
        <taxon>Saccharomycetaceae</taxon>
        <taxon>Maudiozyma</taxon>
    </lineage>
</organism>
<keyword evidence="3" id="KW-0804">Transcription</keyword>
<dbReference type="InterPro" id="IPR004827">
    <property type="entry name" value="bZIP"/>
</dbReference>
<dbReference type="EMBL" id="PUHR01000254">
    <property type="protein sequence ID" value="KAG0656602.1"/>
    <property type="molecule type" value="Genomic_DNA"/>
</dbReference>
<keyword evidence="4" id="KW-0539">Nucleus</keyword>
<keyword evidence="8" id="KW-1185">Reference proteome</keyword>
<evidence type="ECO:0000256" key="1">
    <source>
        <dbReference type="ARBA" id="ARBA00004123"/>
    </source>
</evidence>
<dbReference type="InterPro" id="IPR050936">
    <property type="entry name" value="AP-1-like"/>
</dbReference>
<dbReference type="Proteomes" id="UP000750334">
    <property type="component" value="Unassembled WGS sequence"/>
</dbReference>
<evidence type="ECO:0000313" key="7">
    <source>
        <dbReference type="EMBL" id="KAG0656602.1"/>
    </source>
</evidence>
<dbReference type="SUPFAM" id="SSF57959">
    <property type="entry name" value="Leucine zipper domain"/>
    <property type="match status" value="1"/>
</dbReference>
<keyword evidence="2" id="KW-0805">Transcription regulation</keyword>
<feature type="coiled-coil region" evidence="5">
    <location>
        <begin position="60"/>
        <end position="108"/>
    </location>
</feature>
<dbReference type="AlphaFoldDB" id="A0A9P7B3Q4"/>
<proteinExistence type="predicted"/>
<evidence type="ECO:0000256" key="4">
    <source>
        <dbReference type="ARBA" id="ARBA00023242"/>
    </source>
</evidence>
<protein>
    <recommendedName>
        <fullName evidence="6">BZIP domain-containing protein</fullName>
    </recommendedName>
</protein>
<sequence>MEQTHHDENYPGIDFIDSHLEMMLSPQQQQEQKQHNEQFSIILEKDKKKAQNRAAQKAFRERKIARMKELQDSLNASEQIRLNLLHEIEQLKLLNTEINTENQFLRKQTESNTYQGLSPPTSINDDLGQLIEPKSFSFPTKETFFKTLMLDQFGETFISEKFPEDLTYPGIQLLSVPATWEYLQKIIQRDDIEFDMTMVMNNLKRNHVCTEEGPSYPIYLINQMIVQAIEQSP</sequence>
<evidence type="ECO:0000256" key="3">
    <source>
        <dbReference type="ARBA" id="ARBA00023163"/>
    </source>
</evidence>
<evidence type="ECO:0000259" key="6">
    <source>
        <dbReference type="PROSITE" id="PS00036"/>
    </source>
</evidence>
<feature type="domain" description="BZIP" evidence="6">
    <location>
        <begin position="47"/>
        <end position="62"/>
    </location>
</feature>
<name>A0A9P7B3Q4_MAUEX</name>
<dbReference type="GO" id="GO:0090575">
    <property type="term" value="C:RNA polymerase II transcription regulator complex"/>
    <property type="evidence" value="ECO:0007669"/>
    <property type="project" value="TreeGrafter"/>
</dbReference>